<keyword evidence="2 4" id="KW-0238">DNA-binding</keyword>
<dbReference type="HOGENOM" id="CLU_069356_11_2_11"/>
<evidence type="ECO:0000313" key="7">
    <source>
        <dbReference type="Proteomes" id="UP000002007"/>
    </source>
</evidence>
<dbReference type="InterPro" id="IPR009057">
    <property type="entry name" value="Homeodomain-like_sf"/>
</dbReference>
<accession>A9WPG7</accession>
<dbReference type="Proteomes" id="UP000002007">
    <property type="component" value="Chromosome"/>
</dbReference>
<dbReference type="GO" id="GO:0000976">
    <property type="term" value="F:transcription cis-regulatory region binding"/>
    <property type="evidence" value="ECO:0007669"/>
    <property type="project" value="TreeGrafter"/>
</dbReference>
<dbReference type="STRING" id="288705.RSal33209_1214"/>
<dbReference type="EMBL" id="CP000910">
    <property type="protein sequence ID" value="ABY22952.1"/>
    <property type="molecule type" value="Genomic_DNA"/>
</dbReference>
<evidence type="ECO:0000256" key="4">
    <source>
        <dbReference type="PROSITE-ProRule" id="PRU00335"/>
    </source>
</evidence>
<dbReference type="Pfam" id="PF00440">
    <property type="entry name" value="TetR_N"/>
    <property type="match status" value="1"/>
</dbReference>
<keyword evidence="3" id="KW-0804">Transcription</keyword>
<dbReference type="Gene3D" id="1.10.357.10">
    <property type="entry name" value="Tetracycline Repressor, domain 2"/>
    <property type="match status" value="1"/>
</dbReference>
<dbReference type="KEGG" id="rsa:RSal33209_1214"/>
<dbReference type="InterPro" id="IPR001647">
    <property type="entry name" value="HTH_TetR"/>
</dbReference>
<dbReference type="PANTHER" id="PTHR30055">
    <property type="entry name" value="HTH-TYPE TRANSCRIPTIONAL REGULATOR RUTR"/>
    <property type="match status" value="1"/>
</dbReference>
<name>A9WPG7_RENSM</name>
<dbReference type="InterPro" id="IPR036271">
    <property type="entry name" value="Tet_transcr_reg_TetR-rel_C_sf"/>
</dbReference>
<dbReference type="RefSeq" id="WP_012244638.1">
    <property type="nucleotide sequence ID" value="NC_010168.1"/>
</dbReference>
<evidence type="ECO:0000256" key="2">
    <source>
        <dbReference type="ARBA" id="ARBA00023125"/>
    </source>
</evidence>
<evidence type="ECO:0000256" key="1">
    <source>
        <dbReference type="ARBA" id="ARBA00023015"/>
    </source>
</evidence>
<dbReference type="AlphaFoldDB" id="A9WPG7"/>
<feature type="domain" description="HTH tetR-type" evidence="5">
    <location>
        <begin position="15"/>
        <end position="75"/>
    </location>
</feature>
<dbReference type="SUPFAM" id="SSF48498">
    <property type="entry name" value="Tetracyclin repressor-like, C-terminal domain"/>
    <property type="match status" value="1"/>
</dbReference>
<dbReference type="PRINTS" id="PR00455">
    <property type="entry name" value="HTHTETR"/>
</dbReference>
<protein>
    <submittedName>
        <fullName evidence="6">Transcriptional regulator, TetR family</fullName>
    </submittedName>
</protein>
<dbReference type="InterPro" id="IPR050109">
    <property type="entry name" value="HTH-type_TetR-like_transc_reg"/>
</dbReference>
<dbReference type="FunFam" id="1.10.10.60:FF:000141">
    <property type="entry name" value="TetR family transcriptional regulator"/>
    <property type="match status" value="1"/>
</dbReference>
<dbReference type="eggNOG" id="COG1309">
    <property type="taxonomic scope" value="Bacteria"/>
</dbReference>
<organism evidence="6 7">
    <name type="scientific">Renibacterium salmoninarum (strain ATCC 33209 / DSM 20767 / JCM 11484 / NBRC 15589 / NCIMB 2235)</name>
    <dbReference type="NCBI Taxonomy" id="288705"/>
    <lineage>
        <taxon>Bacteria</taxon>
        <taxon>Bacillati</taxon>
        <taxon>Actinomycetota</taxon>
        <taxon>Actinomycetes</taxon>
        <taxon>Micrococcales</taxon>
        <taxon>Micrococcaceae</taxon>
        <taxon>Renibacterium</taxon>
    </lineage>
</organism>
<sequence>MTEDIRTRPARLPREERRAQLLLAAQEVFVAHGFHGAAMDEIAIAAQVSKPVLYQHFPSKRDLYLALLDQQLAELTKRMLTALASTDDNKYRVQATIKAYFEFVSKDDQAHRLIFENDLVNDPEVAAKIELFNATYANAIAGVFVHDTALDDKEATLLARALAGLSNVSARYRVENDGEIELDRAVQLIYRLAWRGISRFPKEPTAEGS</sequence>
<dbReference type="PROSITE" id="PS50977">
    <property type="entry name" value="HTH_TETR_2"/>
    <property type="match status" value="1"/>
</dbReference>
<keyword evidence="1" id="KW-0805">Transcription regulation</keyword>
<evidence type="ECO:0000313" key="6">
    <source>
        <dbReference type="EMBL" id="ABY22952.1"/>
    </source>
</evidence>
<gene>
    <name evidence="6" type="ordered locus">RSal33209_1214</name>
</gene>
<dbReference type="PANTHER" id="PTHR30055:SF160">
    <property type="entry name" value="TRANSCRIPTIONAL REGULATORY PROTEIN (PROBABLY ASNC-FAMILY)-RELATED"/>
    <property type="match status" value="1"/>
</dbReference>
<keyword evidence="7" id="KW-1185">Reference proteome</keyword>
<evidence type="ECO:0000259" key="5">
    <source>
        <dbReference type="PROSITE" id="PS50977"/>
    </source>
</evidence>
<reference evidence="7" key="1">
    <citation type="journal article" date="2008" name="J. Bacteriol.">
        <title>Genome sequence of the fish pathogen Renibacterium salmoninarum suggests reductive evolution away from an environmental Arthrobacter ancestor.</title>
        <authorList>
            <person name="Wiens G.D."/>
            <person name="Rockey D.D."/>
            <person name="Wu Z."/>
            <person name="Chang J."/>
            <person name="Levy R."/>
            <person name="Crane S."/>
            <person name="Chen D.S."/>
            <person name="Capri G.R."/>
            <person name="Burnett J.R."/>
            <person name="Sudheesh P.S."/>
            <person name="Schipma M.J."/>
            <person name="Burd H."/>
            <person name="Bhattacharyya A."/>
            <person name="Rhodes L.D."/>
            <person name="Kaul R."/>
            <person name="Strom M.S."/>
        </authorList>
    </citation>
    <scope>NUCLEOTIDE SEQUENCE [LARGE SCALE GENOMIC DNA]</scope>
    <source>
        <strain evidence="7">ATCC 33209 / DSM 20767 / JCM 11484 / NBRC 15589 / NCIMB 2235</strain>
    </source>
</reference>
<feature type="DNA-binding region" description="H-T-H motif" evidence="4">
    <location>
        <begin position="38"/>
        <end position="57"/>
    </location>
</feature>
<dbReference type="GO" id="GO:0003700">
    <property type="term" value="F:DNA-binding transcription factor activity"/>
    <property type="evidence" value="ECO:0007669"/>
    <property type="project" value="TreeGrafter"/>
</dbReference>
<proteinExistence type="predicted"/>
<dbReference type="GO" id="GO:0045892">
    <property type="term" value="P:negative regulation of DNA-templated transcription"/>
    <property type="evidence" value="ECO:0007669"/>
    <property type="project" value="UniProtKB-ARBA"/>
</dbReference>
<dbReference type="SUPFAM" id="SSF46689">
    <property type="entry name" value="Homeodomain-like"/>
    <property type="match status" value="1"/>
</dbReference>
<evidence type="ECO:0000256" key="3">
    <source>
        <dbReference type="ARBA" id="ARBA00023163"/>
    </source>
</evidence>